<accession>A0ABT5ELR2</accession>
<dbReference type="RefSeq" id="WP_271918162.1">
    <property type="nucleotide sequence ID" value="NZ_JAQNDO010000001.1"/>
</dbReference>
<sequence length="121" mass="12841">MKTCHRAGRAILTGFGLALVATLAFVNGCTWEDDDDVFGPPAEPSNVAAAADAMHNSAPVGIWTCHRRLQPRSIVVTPGPLGNNTCSVTARVLPGSSDMYCSEDGCLPCKHLQDLWNCPTT</sequence>
<keyword evidence="1" id="KW-0732">Signal</keyword>
<evidence type="ECO:0008006" key="4">
    <source>
        <dbReference type="Google" id="ProtNLM"/>
    </source>
</evidence>
<keyword evidence="3" id="KW-1185">Reference proteome</keyword>
<feature type="chain" id="PRO_5047373031" description="Lipoprotein" evidence="1">
    <location>
        <begin position="27"/>
        <end position="121"/>
    </location>
</feature>
<evidence type="ECO:0000256" key="1">
    <source>
        <dbReference type="SAM" id="SignalP"/>
    </source>
</evidence>
<proteinExistence type="predicted"/>
<organism evidence="2 3">
    <name type="scientific">Polyangium mundeleinium</name>
    <dbReference type="NCBI Taxonomy" id="2995306"/>
    <lineage>
        <taxon>Bacteria</taxon>
        <taxon>Pseudomonadati</taxon>
        <taxon>Myxococcota</taxon>
        <taxon>Polyangia</taxon>
        <taxon>Polyangiales</taxon>
        <taxon>Polyangiaceae</taxon>
        <taxon>Polyangium</taxon>
    </lineage>
</organism>
<protein>
    <recommendedName>
        <fullName evidence="4">Lipoprotein</fullName>
    </recommendedName>
</protein>
<dbReference type="EMBL" id="JAQNDO010000001">
    <property type="protein sequence ID" value="MDC0742787.1"/>
    <property type="molecule type" value="Genomic_DNA"/>
</dbReference>
<evidence type="ECO:0000313" key="3">
    <source>
        <dbReference type="Proteomes" id="UP001221411"/>
    </source>
</evidence>
<comment type="caution">
    <text evidence="2">The sequence shown here is derived from an EMBL/GenBank/DDBJ whole genome shotgun (WGS) entry which is preliminary data.</text>
</comment>
<evidence type="ECO:0000313" key="2">
    <source>
        <dbReference type="EMBL" id="MDC0742787.1"/>
    </source>
</evidence>
<gene>
    <name evidence="2" type="ORF">POL67_15660</name>
</gene>
<reference evidence="2 3" key="1">
    <citation type="submission" date="2022-11" db="EMBL/GenBank/DDBJ databases">
        <title>Minimal conservation of predation-associated metabolite biosynthetic gene clusters underscores biosynthetic potential of Myxococcota including descriptions for ten novel species: Archangium lansinium sp. nov., Myxococcus landrumus sp. nov., Nannocystis bai.</title>
        <authorList>
            <person name="Ahearne A."/>
            <person name="Stevens C."/>
            <person name="Dowd S."/>
        </authorList>
    </citation>
    <scope>NUCLEOTIDE SEQUENCE [LARGE SCALE GENOMIC DNA]</scope>
    <source>
        <strain evidence="2 3">RJM3</strain>
    </source>
</reference>
<dbReference type="Proteomes" id="UP001221411">
    <property type="component" value="Unassembled WGS sequence"/>
</dbReference>
<name>A0ABT5ELR2_9BACT</name>
<feature type="signal peptide" evidence="1">
    <location>
        <begin position="1"/>
        <end position="26"/>
    </location>
</feature>